<feature type="compositionally biased region" description="Low complexity" evidence="4">
    <location>
        <begin position="98"/>
        <end position="119"/>
    </location>
</feature>
<feature type="repeat" description="ANK" evidence="3">
    <location>
        <begin position="1167"/>
        <end position="1199"/>
    </location>
</feature>
<evidence type="ECO:0000256" key="2">
    <source>
        <dbReference type="ARBA" id="ARBA00023043"/>
    </source>
</evidence>
<dbReference type="InterPro" id="IPR014756">
    <property type="entry name" value="Ig_E-set"/>
</dbReference>
<name>A0ABP0DF31_9PEZI</name>
<feature type="compositionally biased region" description="Polar residues" evidence="4">
    <location>
        <begin position="870"/>
        <end position="899"/>
    </location>
</feature>
<feature type="region of interest" description="Disordered" evidence="4">
    <location>
        <begin position="267"/>
        <end position="306"/>
    </location>
</feature>
<dbReference type="InterPro" id="IPR002110">
    <property type="entry name" value="Ankyrin_rpt"/>
</dbReference>
<feature type="region of interest" description="Disordered" evidence="4">
    <location>
        <begin position="314"/>
        <end position="333"/>
    </location>
</feature>
<dbReference type="EMBL" id="CAWUOM010000029">
    <property type="protein sequence ID" value="CAK7266838.1"/>
    <property type="molecule type" value="Genomic_DNA"/>
</dbReference>
<gene>
    <name evidence="7" type="primary">SPT23</name>
    <name evidence="7" type="ORF">SEPCBS57363_002294</name>
</gene>
<keyword evidence="8" id="KW-1185">Reference proteome</keyword>
<feature type="domain" description="IPT/TIG" evidence="6">
    <location>
        <begin position="975"/>
        <end position="1066"/>
    </location>
</feature>
<accession>A0ABP0DF31</accession>
<feature type="compositionally biased region" description="Basic and acidic residues" evidence="4">
    <location>
        <begin position="129"/>
        <end position="141"/>
    </location>
</feature>
<dbReference type="PROSITE" id="PS50088">
    <property type="entry name" value="ANK_REPEAT"/>
    <property type="match status" value="2"/>
</dbReference>
<evidence type="ECO:0000256" key="5">
    <source>
        <dbReference type="SAM" id="Phobius"/>
    </source>
</evidence>
<feature type="region of interest" description="Disordered" evidence="4">
    <location>
        <begin position="537"/>
        <end position="563"/>
    </location>
</feature>
<dbReference type="Pfam" id="PF25603">
    <property type="entry name" value="SPT23_MGA2_DBD"/>
    <property type="match status" value="1"/>
</dbReference>
<keyword evidence="1" id="KW-0677">Repeat</keyword>
<dbReference type="PANTHER" id="PTHR46680:SF3">
    <property type="entry name" value="NF-KAPPA-B INHIBITOR CACTUS"/>
    <property type="match status" value="1"/>
</dbReference>
<keyword evidence="5" id="KW-0472">Membrane</keyword>
<feature type="compositionally biased region" description="Low complexity" evidence="4">
    <location>
        <begin position="151"/>
        <end position="161"/>
    </location>
</feature>
<protein>
    <submittedName>
        <fullName evidence="7">SPT3 Dosage dependent suppressor of Ty-induced promoter mutations-like protein</fullName>
    </submittedName>
</protein>
<dbReference type="InterPro" id="IPR057962">
    <property type="entry name" value="SPT23_MGA2_DBD"/>
</dbReference>
<feature type="compositionally biased region" description="Polar residues" evidence="4">
    <location>
        <begin position="805"/>
        <end position="824"/>
    </location>
</feature>
<feature type="region of interest" description="Disordered" evidence="4">
    <location>
        <begin position="786"/>
        <end position="854"/>
    </location>
</feature>
<feature type="compositionally biased region" description="Low complexity" evidence="4">
    <location>
        <begin position="825"/>
        <end position="836"/>
    </location>
</feature>
<dbReference type="Pfam" id="PF12796">
    <property type="entry name" value="Ank_2"/>
    <property type="match status" value="1"/>
</dbReference>
<feature type="compositionally biased region" description="Low complexity" evidence="4">
    <location>
        <begin position="1456"/>
        <end position="1468"/>
    </location>
</feature>
<dbReference type="InterPro" id="IPR013783">
    <property type="entry name" value="Ig-like_fold"/>
</dbReference>
<dbReference type="InterPro" id="IPR002909">
    <property type="entry name" value="IPT_dom"/>
</dbReference>
<feature type="region of interest" description="Disordered" evidence="4">
    <location>
        <begin position="1456"/>
        <end position="1476"/>
    </location>
</feature>
<dbReference type="InterPro" id="IPR036770">
    <property type="entry name" value="Ankyrin_rpt-contain_sf"/>
</dbReference>
<keyword evidence="2 3" id="KW-0040">ANK repeat</keyword>
<evidence type="ECO:0000313" key="7">
    <source>
        <dbReference type="EMBL" id="CAK7266838.1"/>
    </source>
</evidence>
<dbReference type="SMART" id="SM00429">
    <property type="entry name" value="IPT"/>
    <property type="match status" value="1"/>
</dbReference>
<evidence type="ECO:0000256" key="1">
    <source>
        <dbReference type="ARBA" id="ARBA00022737"/>
    </source>
</evidence>
<feature type="transmembrane region" description="Helical" evidence="5">
    <location>
        <begin position="1610"/>
        <end position="1633"/>
    </location>
</feature>
<sequence length="1705" mass="183064">MSDEDMDFAAFAASTDDYTIDSEWRGDSPPAMTAEYYQNPHNRIHHFPLSDQDSKMHTHDHGVLDSAASTGRGSPDISKDRLLEDESALSFTQQPPTSSSESLFSSSQNSSSDISKQTSMTALSSLVGRAEETKHPDRSCEDSVLQTRENTSSLKTSRSLRSLADPWSLKQQLPHTAVGEDDSDMIDEVLQTGDDAHQNLNYDDYLINEDEVDDNKENVSSINTEGVKPEITGPNSDLYASKFDGIDGRLHQDATPPVPPLITESTIGSDLSPYSAGPSPFDFASANSSPTYDDPTTSAFNSPPPFSSGILSTAPTADDAQQHRKGHHKAASQYSLSQSMNNLNTAAAHEVSPGTNFRFGEAPSSQAFAQPFQPFPNNSDVWSGFWGGDGAGPIQMVSDLLCSQKAPTCPNPAWQGNAMQWQQLTNGANTRTSPTHQSLGTPAQLFTNPRPPLQFAVGIEPHKSRVETQIPVTFLLSYLPPDVTKLRLPPHTIAKPKLLAKNIPEHSPDTLELYTMVVRSTAMDDESNRQRAFELAAAATYGPQSRPRDDGSEDGDSIRPADGGEVWICDSCIQRERKRSNRKKSKKPEEDEGWSRAEHRRIVIFNSNEIRDWQHPAPAAMPPQCDNAAVSIQMRLACYCRHHGEKTGFRVIFTLKDYLGRVLAQNLSRSIMITDDHKTPTSNLAGSASAARSLADVNAMTIAVADIAMPLSSTSPAAASIFEPSPKAGKIKAQGGAASTAELPAMKRGSVTLAASDAAESASASKYTTPVASGSPSAAIARALSRSASPNGLKGHAAKKRKSSAGINTLPTGLTMTRINTSPHAQQSATQSRATAGNRLAAASTSPVAQYSGDPNIGTLSGIVPMNAEPQQLTGSLTPNSHNDPATALGSGNRSSSFDSLAPRFSAPTSRHASRPSSPSDLLSSMQLIQQQLFQHQQQQLQRQLNQGSFPQQFQNSPLSIPMPMSQPTTSQISQPVIHRVIPAEGPQSGGIEVTILGSSFYQGLDVMFGDQRATTTTFWGESSLVCLVPPSPIPGLVPVTISQSNQRGLPQPFVATQQRTFFKYYDDNEQQLLRTAFTILSTKITGKIEDAQEIARRIIGSDNMNWGTSNGGASGGGSAGNPDNLALNMNTSNPSFESRLLKVLELIDLDESKFQIDLNMRHLSTGGHSMLHLACVLGMHRFVAGLLARGANPDVRDNGGYTPLHLAALNNQPEIVRRLIHAGADPTMRTLSGLTASEVTGSRVILRAIERLERHARSRSSGSLHTLTSSAASLRSLRESMTMTATHRRASCAAVDRYKTEGSTESSIGADCDSSSYGTSSSPEADSEQEEEEEVEWLEMRQGSRDISRSSTSKHVRHVVRDISNSPDALAASTTTDVAEATARGLDISMAQASPAAAAVAAVKDQLFAHFQQVVAQFPHIPNNPLPDYYQAYLNSAAFQRISSLVPNISIGTAVGSRPNSSDSNSGGDDGVGDRKGFEGRWGGLWLNMAGLAPPPPYEEIFPHKTGDLDTKTATAAAAAAEAEADTKCSTLYDNQHVEVETKQQTATMATAATAVTKDNGEVVEEEGDDAASVPVLQIGRKHQITKEQQENFRRVHKEKRKGLGSDTFLYTVWIPLLLGVLVLWLSGARAWDSLPSVKFNMPYATSLNNPARQTSTDGNNDNSKGTIGNSAGDKPILPPNPAEAVVRHNDGHDIVGAIAGIVA</sequence>
<feature type="compositionally biased region" description="Polar residues" evidence="4">
    <location>
        <begin position="285"/>
        <end position="301"/>
    </location>
</feature>
<keyword evidence="5" id="KW-0812">Transmembrane</keyword>
<dbReference type="PANTHER" id="PTHR46680">
    <property type="entry name" value="NF-KAPPA-B INHIBITOR ALPHA"/>
    <property type="match status" value="1"/>
</dbReference>
<organism evidence="7 8">
    <name type="scientific">Sporothrix epigloea</name>
    <dbReference type="NCBI Taxonomy" id="1892477"/>
    <lineage>
        <taxon>Eukaryota</taxon>
        <taxon>Fungi</taxon>
        <taxon>Dikarya</taxon>
        <taxon>Ascomycota</taxon>
        <taxon>Pezizomycotina</taxon>
        <taxon>Sordariomycetes</taxon>
        <taxon>Sordariomycetidae</taxon>
        <taxon>Ophiostomatales</taxon>
        <taxon>Ophiostomataceae</taxon>
        <taxon>Sporothrix</taxon>
    </lineage>
</organism>
<dbReference type="Gene3D" id="2.60.40.10">
    <property type="entry name" value="Immunoglobulins"/>
    <property type="match status" value="1"/>
</dbReference>
<feature type="region of interest" description="Disordered" evidence="4">
    <location>
        <begin position="1297"/>
        <end position="1354"/>
    </location>
</feature>
<proteinExistence type="predicted"/>
<dbReference type="Pfam" id="PF01833">
    <property type="entry name" value="TIG"/>
    <property type="match status" value="1"/>
</dbReference>
<feature type="region of interest" description="Disordered" evidence="4">
    <location>
        <begin position="20"/>
        <end position="161"/>
    </location>
</feature>
<feature type="compositionally biased region" description="Basic and acidic residues" evidence="4">
    <location>
        <begin position="52"/>
        <end position="63"/>
    </location>
</feature>
<feature type="compositionally biased region" description="Polar residues" evidence="4">
    <location>
        <begin position="1650"/>
        <end position="1671"/>
    </location>
</feature>
<evidence type="ECO:0000313" key="8">
    <source>
        <dbReference type="Proteomes" id="UP001642501"/>
    </source>
</evidence>
<dbReference type="SUPFAM" id="SSF81296">
    <property type="entry name" value="E set domains"/>
    <property type="match status" value="1"/>
</dbReference>
<feature type="compositionally biased region" description="Acidic residues" evidence="4">
    <location>
        <begin position="1326"/>
        <end position="1338"/>
    </location>
</feature>
<feature type="region of interest" description="Disordered" evidence="4">
    <location>
        <begin position="1650"/>
        <end position="1683"/>
    </location>
</feature>
<dbReference type="SMART" id="SM00248">
    <property type="entry name" value="ANK"/>
    <property type="match status" value="2"/>
</dbReference>
<reference evidence="7 8" key="1">
    <citation type="submission" date="2024-01" db="EMBL/GenBank/DDBJ databases">
        <authorList>
            <person name="Allen C."/>
            <person name="Tagirdzhanova G."/>
        </authorList>
    </citation>
    <scope>NUCLEOTIDE SEQUENCE [LARGE SCALE GENOMIC DNA]</scope>
    <source>
        <strain evidence="7 8">CBS 573.63</strain>
    </source>
</reference>
<evidence type="ECO:0000259" key="6">
    <source>
        <dbReference type="SMART" id="SM00429"/>
    </source>
</evidence>
<feature type="compositionally biased region" description="Low complexity" evidence="4">
    <location>
        <begin position="1315"/>
        <end position="1325"/>
    </location>
</feature>
<feature type="compositionally biased region" description="Basic and acidic residues" evidence="4">
    <location>
        <begin position="1339"/>
        <end position="1349"/>
    </location>
</feature>
<evidence type="ECO:0000256" key="3">
    <source>
        <dbReference type="PROSITE-ProRule" id="PRU00023"/>
    </source>
</evidence>
<keyword evidence="5" id="KW-1133">Transmembrane helix</keyword>
<dbReference type="Proteomes" id="UP001642501">
    <property type="component" value="Unassembled WGS sequence"/>
</dbReference>
<dbReference type="PROSITE" id="PS50297">
    <property type="entry name" value="ANK_REP_REGION"/>
    <property type="match status" value="2"/>
</dbReference>
<dbReference type="InterPro" id="IPR051070">
    <property type="entry name" value="NF-kappa-B_inhibitor"/>
</dbReference>
<comment type="caution">
    <text evidence="7">The sequence shown here is derived from an EMBL/GenBank/DDBJ whole genome shotgun (WGS) entry which is preliminary data.</text>
</comment>
<dbReference type="SUPFAM" id="SSF48403">
    <property type="entry name" value="Ankyrin repeat"/>
    <property type="match status" value="1"/>
</dbReference>
<feature type="repeat" description="ANK" evidence="3">
    <location>
        <begin position="1200"/>
        <end position="1232"/>
    </location>
</feature>
<dbReference type="CDD" id="cd00102">
    <property type="entry name" value="IPT"/>
    <property type="match status" value="1"/>
</dbReference>
<evidence type="ECO:0000256" key="4">
    <source>
        <dbReference type="SAM" id="MobiDB-lite"/>
    </source>
</evidence>
<feature type="region of interest" description="Disordered" evidence="4">
    <location>
        <begin position="870"/>
        <end position="923"/>
    </location>
</feature>
<dbReference type="Gene3D" id="1.25.40.20">
    <property type="entry name" value="Ankyrin repeat-containing domain"/>
    <property type="match status" value="1"/>
</dbReference>